<reference evidence="1 2" key="1">
    <citation type="submission" date="2018-11" db="EMBL/GenBank/DDBJ databases">
        <title>Draft genome sequence of Gordonia sp. RS15-1S isolated from rice stems.</title>
        <authorList>
            <person name="Muangham S."/>
        </authorList>
    </citation>
    <scope>NUCLEOTIDE SEQUENCE [LARGE SCALE GENOMIC DNA]</scope>
    <source>
        <strain evidence="1 2">RS15-1S</strain>
    </source>
</reference>
<keyword evidence="2" id="KW-1185">Reference proteome</keyword>
<dbReference type="EMBL" id="RKMH01000014">
    <property type="protein sequence ID" value="RPA57853.1"/>
    <property type="molecule type" value="Genomic_DNA"/>
</dbReference>
<evidence type="ECO:0000313" key="1">
    <source>
        <dbReference type="EMBL" id="RPA57853.1"/>
    </source>
</evidence>
<gene>
    <name evidence="1" type="ORF">EF294_17410</name>
</gene>
<dbReference type="AlphaFoldDB" id="A0A3N4G4N2"/>
<accession>A0A3N4G4N2</accession>
<evidence type="ECO:0000313" key="2">
    <source>
        <dbReference type="Proteomes" id="UP000267536"/>
    </source>
</evidence>
<sequence length="106" mass="11481">MHMSSRSAGPSNGIAQVGSSAIVCLFLIDPRHTVEIGAGDLQRHRRARAGGNCPEAAVTVSRNLSLTVNDDTDRWRTPRPRRHRGAGLLAHALHGHGDDRCDTLVR</sequence>
<protein>
    <submittedName>
        <fullName evidence="1">Uncharacterized protein</fullName>
    </submittedName>
</protein>
<proteinExistence type="predicted"/>
<comment type="caution">
    <text evidence="1">The sequence shown here is derived from an EMBL/GenBank/DDBJ whole genome shotgun (WGS) entry which is preliminary data.</text>
</comment>
<name>A0A3N4G4N2_9ACTN</name>
<organism evidence="1 2">
    <name type="scientific">Gordonia oryzae</name>
    <dbReference type="NCBI Taxonomy" id="2487349"/>
    <lineage>
        <taxon>Bacteria</taxon>
        <taxon>Bacillati</taxon>
        <taxon>Actinomycetota</taxon>
        <taxon>Actinomycetes</taxon>
        <taxon>Mycobacteriales</taxon>
        <taxon>Gordoniaceae</taxon>
        <taxon>Gordonia</taxon>
    </lineage>
</organism>
<dbReference type="Proteomes" id="UP000267536">
    <property type="component" value="Unassembled WGS sequence"/>
</dbReference>